<comment type="caution">
    <text evidence="3">The sequence shown here is derived from an EMBL/GenBank/DDBJ whole genome shotgun (WGS) entry which is preliminary data.</text>
</comment>
<dbReference type="Proteomes" id="UP000036850">
    <property type="component" value="Unassembled WGS sequence"/>
</dbReference>
<dbReference type="Gene3D" id="3.30.300.30">
    <property type="match status" value="1"/>
</dbReference>
<dbReference type="PATRIC" id="fig|43658.6.peg.5514"/>
<sequence>MRTIHPISVNTDRLSTGQASVLPQAIEHAAQRFAEQIALRDNEQTLTFQGLNARANQLARVLLDRGVSSGDRVGVYLNRSVDTYVALLAVLKLGAAYVPLEASLPDERLKAVAKQAQFSLVICQQPYLRLAKKLANKVCNLDEPALISHHSEDNLAIAVAPEQMAYIIFTSGSTGQPKGVAVSHGSVMAVLAAMHQIDGIEEQDCWLSLATLAFDISVVETFYPLVFGGSVVIGQKDWIFSPQRIHHAIKQHGVTIIQQTPSAWKLMMSAGWPEQLKIKMICCGEALTVGQTRALLENATRLWNFYGPTEATVYACYHEVDKQQLDVADAAAAVPIGRALPGYDLYVLDEQLRPTESGNIGNLYIGGPGVAQQYWQNPVQTADNFLPDPFSGTSGQRIYHTHDRVRQDEYGQLIYVSRSDNQVKIHGYRVELGDIESTLMQHDSVVLTVAQTIENAGGEKQLVAYVELCEGAAIDATQLREYLRGELPYYMVPGAIEILDAIPLTASGKVDKKSLPAPTWVASQRDIVAPQGELEKQLLRAWQSVLGRTDFGVCESFLNWVVIH</sequence>
<dbReference type="GO" id="GO:0043041">
    <property type="term" value="P:amino acid activation for nonribosomal peptide biosynthetic process"/>
    <property type="evidence" value="ECO:0007669"/>
    <property type="project" value="TreeGrafter"/>
</dbReference>
<dbReference type="CDD" id="cd05930">
    <property type="entry name" value="A_NRPS"/>
    <property type="match status" value="1"/>
</dbReference>
<dbReference type="PROSITE" id="PS00455">
    <property type="entry name" value="AMP_BINDING"/>
    <property type="match status" value="1"/>
</dbReference>
<dbReference type="GO" id="GO:0044550">
    <property type="term" value="P:secondary metabolite biosynthetic process"/>
    <property type="evidence" value="ECO:0007669"/>
    <property type="project" value="TreeGrafter"/>
</dbReference>
<dbReference type="NCBIfam" id="TIGR01733">
    <property type="entry name" value="AA-adenyl-dom"/>
    <property type="match status" value="1"/>
</dbReference>
<dbReference type="Gene3D" id="2.30.38.10">
    <property type="entry name" value="Luciferase, Domain 3"/>
    <property type="match status" value="1"/>
</dbReference>
<feature type="domain" description="AMP-dependent synthetase/ligase" evidence="1">
    <location>
        <begin position="27"/>
        <end position="375"/>
    </location>
</feature>
<evidence type="ECO:0000313" key="4">
    <source>
        <dbReference type="Proteomes" id="UP000036850"/>
    </source>
</evidence>
<dbReference type="InterPro" id="IPR000873">
    <property type="entry name" value="AMP-dep_synth/lig_dom"/>
</dbReference>
<protein>
    <recommendedName>
        <fullName evidence="5">Amino acid adenylation domain-containing protein</fullName>
    </recommendedName>
</protein>
<dbReference type="EMBL" id="LFZX01000120">
    <property type="protein sequence ID" value="KNC66757.1"/>
    <property type="molecule type" value="Genomic_DNA"/>
</dbReference>
<gene>
    <name evidence="3" type="ORF">AC626_14935</name>
</gene>
<evidence type="ECO:0000313" key="3">
    <source>
        <dbReference type="EMBL" id="KNC66757.1"/>
    </source>
</evidence>
<dbReference type="InterPro" id="IPR010071">
    <property type="entry name" value="AA_adenyl_dom"/>
</dbReference>
<dbReference type="OrthoDB" id="9757559at2"/>
<proteinExistence type="predicted"/>
<organism evidence="3 4">
    <name type="scientific">Pseudoalteromonas rubra</name>
    <dbReference type="NCBI Taxonomy" id="43658"/>
    <lineage>
        <taxon>Bacteria</taxon>
        <taxon>Pseudomonadati</taxon>
        <taxon>Pseudomonadota</taxon>
        <taxon>Gammaproteobacteria</taxon>
        <taxon>Alteromonadales</taxon>
        <taxon>Pseudoalteromonadaceae</taxon>
        <taxon>Pseudoalteromonas</taxon>
    </lineage>
</organism>
<dbReference type="GO" id="GO:0031177">
    <property type="term" value="F:phosphopantetheine binding"/>
    <property type="evidence" value="ECO:0007669"/>
    <property type="project" value="TreeGrafter"/>
</dbReference>
<dbReference type="SUPFAM" id="SSF56801">
    <property type="entry name" value="Acetyl-CoA synthetase-like"/>
    <property type="match status" value="1"/>
</dbReference>
<dbReference type="InterPro" id="IPR045851">
    <property type="entry name" value="AMP-bd_C_sf"/>
</dbReference>
<accession>A0A0L0EQH9</accession>
<dbReference type="PANTHER" id="PTHR45527">
    <property type="entry name" value="NONRIBOSOMAL PEPTIDE SYNTHETASE"/>
    <property type="match status" value="1"/>
</dbReference>
<evidence type="ECO:0000259" key="2">
    <source>
        <dbReference type="Pfam" id="PF13193"/>
    </source>
</evidence>
<name>A0A0L0EQH9_9GAMM</name>
<dbReference type="AlphaFoldDB" id="A0A0L0EQH9"/>
<dbReference type="Pfam" id="PF13193">
    <property type="entry name" value="AMP-binding_C"/>
    <property type="match status" value="1"/>
</dbReference>
<dbReference type="PANTHER" id="PTHR45527:SF1">
    <property type="entry name" value="FATTY ACID SYNTHASE"/>
    <property type="match status" value="1"/>
</dbReference>
<dbReference type="InterPro" id="IPR020845">
    <property type="entry name" value="AMP-binding_CS"/>
</dbReference>
<reference evidence="4" key="1">
    <citation type="submission" date="2015-07" db="EMBL/GenBank/DDBJ databases">
        <title>Draft genome sequence of a Pseudoalteromonas rubra strain, OCN096, isolated from Kaneohe Bay, Oahu, Hawaii.</title>
        <authorList>
            <person name="Beurmann S."/>
            <person name="Ushijima B."/>
            <person name="Belcaid M."/>
            <person name="Callahan S.M."/>
            <person name="Aeby G.S."/>
        </authorList>
    </citation>
    <scope>NUCLEOTIDE SEQUENCE [LARGE SCALE GENOMIC DNA]</scope>
    <source>
        <strain evidence="4">OCN096</strain>
    </source>
</reference>
<dbReference type="InterPro" id="IPR025110">
    <property type="entry name" value="AMP-bd_C"/>
</dbReference>
<dbReference type="Gene3D" id="3.40.50.980">
    <property type="match status" value="2"/>
</dbReference>
<dbReference type="Pfam" id="PF00501">
    <property type="entry name" value="AMP-binding"/>
    <property type="match status" value="1"/>
</dbReference>
<dbReference type="GO" id="GO:0005737">
    <property type="term" value="C:cytoplasm"/>
    <property type="evidence" value="ECO:0007669"/>
    <property type="project" value="TreeGrafter"/>
</dbReference>
<dbReference type="FunFam" id="3.40.50.980:FF:000001">
    <property type="entry name" value="Non-ribosomal peptide synthetase"/>
    <property type="match status" value="1"/>
</dbReference>
<evidence type="ECO:0008006" key="5">
    <source>
        <dbReference type="Google" id="ProtNLM"/>
    </source>
</evidence>
<feature type="domain" description="AMP-binding enzyme C-terminal" evidence="2">
    <location>
        <begin position="435"/>
        <end position="509"/>
    </location>
</feature>
<evidence type="ECO:0000259" key="1">
    <source>
        <dbReference type="Pfam" id="PF00501"/>
    </source>
</evidence>